<reference evidence="1" key="1">
    <citation type="submission" date="2020-06" db="EMBL/GenBank/DDBJ databases">
        <authorList>
            <person name="Li T."/>
            <person name="Hu X."/>
            <person name="Zhang T."/>
            <person name="Song X."/>
            <person name="Zhang H."/>
            <person name="Dai N."/>
            <person name="Sheng W."/>
            <person name="Hou X."/>
            <person name="Wei L."/>
        </authorList>
    </citation>
    <scope>NUCLEOTIDE SEQUENCE</scope>
    <source>
        <strain evidence="1">KEN1</strain>
        <tissue evidence="1">Leaf</tissue>
    </source>
</reference>
<organism evidence="1">
    <name type="scientific">Sesamum latifolium</name>
    <dbReference type="NCBI Taxonomy" id="2727402"/>
    <lineage>
        <taxon>Eukaryota</taxon>
        <taxon>Viridiplantae</taxon>
        <taxon>Streptophyta</taxon>
        <taxon>Embryophyta</taxon>
        <taxon>Tracheophyta</taxon>
        <taxon>Spermatophyta</taxon>
        <taxon>Magnoliopsida</taxon>
        <taxon>eudicotyledons</taxon>
        <taxon>Gunneridae</taxon>
        <taxon>Pentapetalae</taxon>
        <taxon>asterids</taxon>
        <taxon>lamiids</taxon>
        <taxon>Lamiales</taxon>
        <taxon>Pedaliaceae</taxon>
        <taxon>Sesamum</taxon>
    </lineage>
</organism>
<reference evidence="1" key="2">
    <citation type="journal article" date="2024" name="Plant">
        <title>Genomic evolution and insights into agronomic trait innovations of Sesamum species.</title>
        <authorList>
            <person name="Miao H."/>
            <person name="Wang L."/>
            <person name="Qu L."/>
            <person name="Liu H."/>
            <person name="Sun Y."/>
            <person name="Le M."/>
            <person name="Wang Q."/>
            <person name="Wei S."/>
            <person name="Zheng Y."/>
            <person name="Lin W."/>
            <person name="Duan Y."/>
            <person name="Cao H."/>
            <person name="Xiong S."/>
            <person name="Wang X."/>
            <person name="Wei L."/>
            <person name="Li C."/>
            <person name="Ma Q."/>
            <person name="Ju M."/>
            <person name="Zhao R."/>
            <person name="Li G."/>
            <person name="Mu C."/>
            <person name="Tian Q."/>
            <person name="Mei H."/>
            <person name="Zhang T."/>
            <person name="Gao T."/>
            <person name="Zhang H."/>
        </authorList>
    </citation>
    <scope>NUCLEOTIDE SEQUENCE</scope>
    <source>
        <strain evidence="1">KEN1</strain>
    </source>
</reference>
<accession>A0AAW2Y9M5</accession>
<dbReference type="AlphaFoldDB" id="A0AAW2Y9M5"/>
<comment type="caution">
    <text evidence="1">The sequence shown here is derived from an EMBL/GenBank/DDBJ whole genome shotgun (WGS) entry which is preliminary data.</text>
</comment>
<dbReference type="EMBL" id="JACGWN010000001">
    <property type="protein sequence ID" value="KAL0462475.1"/>
    <property type="molecule type" value="Genomic_DNA"/>
</dbReference>
<gene>
    <name evidence="1" type="ORF">Slati_0135100</name>
</gene>
<name>A0AAW2Y9M5_9LAMI</name>
<sequence length="94" mass="10569">MRGVLSSSDRQLLAPLSREELEGIASSFLLKVSSMGFLLVRSFFLGARGAPSMPQREAKWRKLEDKVNCLNADVAKIKEEKKEVVTCNQQQDKE</sequence>
<proteinExistence type="predicted"/>
<evidence type="ECO:0000313" key="1">
    <source>
        <dbReference type="EMBL" id="KAL0462475.1"/>
    </source>
</evidence>
<protein>
    <submittedName>
        <fullName evidence="1">Uncharacterized protein</fullName>
    </submittedName>
</protein>